<accession>A0ABS5KKX9</accession>
<dbReference type="Proteomes" id="UP000730482">
    <property type="component" value="Unassembled WGS sequence"/>
</dbReference>
<keyword evidence="2" id="KW-0479">Metal-binding</keyword>
<evidence type="ECO:0000313" key="5">
    <source>
        <dbReference type="Proteomes" id="UP000730482"/>
    </source>
</evidence>
<reference evidence="4 5" key="1">
    <citation type="submission" date="2020-02" db="EMBL/GenBank/DDBJ databases">
        <title>Acidophilic actinobacteria isolated from forest soil.</title>
        <authorList>
            <person name="Golinska P."/>
        </authorList>
    </citation>
    <scope>NUCLEOTIDE SEQUENCE [LARGE SCALE GENOMIC DNA]</scope>
    <source>
        <strain evidence="4 5">NL8</strain>
    </source>
</reference>
<comment type="similarity">
    <text evidence="1">Belongs to the FAH family.</text>
</comment>
<dbReference type="RefSeq" id="WP_212008338.1">
    <property type="nucleotide sequence ID" value="NZ_JAAFYZ010000016.1"/>
</dbReference>
<feature type="domain" description="Fumarylacetoacetase-like C-terminal" evidence="3">
    <location>
        <begin position="73"/>
        <end position="278"/>
    </location>
</feature>
<dbReference type="Pfam" id="PF01557">
    <property type="entry name" value="FAA_hydrolase"/>
    <property type="match status" value="1"/>
</dbReference>
<sequence>MRLTRIDDRACVQVGEQHYDIARLSGQQLPSELDVLVRHELLPQVAALATRAPGHDDAVLNGQVGPPIRRPGTIFGWGLNFGDHTTQSGLAQDELPTLFVKFPSAVTGPYDPIVIPQGCDQVDWEAELAIVIGKPGRHITRGDAMSHVAGLMCAQDVSERHVQLNAGTQFCLGKGFDTFCPWGPALVTLDELPDLASLEISCRLNGELVQRASVGEMLCDVAELITRLSRFTTLRAGDVILGGSPGGVGLFQTPPRFLANGDVLETAITGIGSLLNHVTDENHADQQPS</sequence>
<evidence type="ECO:0000313" key="4">
    <source>
        <dbReference type="EMBL" id="MBS2546694.1"/>
    </source>
</evidence>
<dbReference type="InterPro" id="IPR036663">
    <property type="entry name" value="Fumarylacetoacetase_C_sf"/>
</dbReference>
<evidence type="ECO:0000256" key="1">
    <source>
        <dbReference type="ARBA" id="ARBA00010211"/>
    </source>
</evidence>
<protein>
    <submittedName>
        <fullName evidence="4">Fumarylacetoacetate hydrolase family protein</fullName>
    </submittedName>
</protein>
<evidence type="ECO:0000259" key="3">
    <source>
        <dbReference type="Pfam" id="PF01557"/>
    </source>
</evidence>
<evidence type="ECO:0000256" key="2">
    <source>
        <dbReference type="ARBA" id="ARBA00022723"/>
    </source>
</evidence>
<dbReference type="EMBL" id="JAAFYZ010000016">
    <property type="protein sequence ID" value="MBS2546694.1"/>
    <property type="molecule type" value="Genomic_DNA"/>
</dbReference>
<proteinExistence type="inferred from homology"/>
<dbReference type="InterPro" id="IPR011234">
    <property type="entry name" value="Fumarylacetoacetase-like_C"/>
</dbReference>
<name>A0ABS5KKX9_9ACTN</name>
<keyword evidence="4" id="KW-0378">Hydrolase</keyword>
<comment type="caution">
    <text evidence="4">The sequence shown here is derived from an EMBL/GenBank/DDBJ whole genome shotgun (WGS) entry which is preliminary data.</text>
</comment>
<gene>
    <name evidence="4" type="ORF">KGQ19_07420</name>
</gene>
<keyword evidence="5" id="KW-1185">Reference proteome</keyword>
<dbReference type="GO" id="GO:0016787">
    <property type="term" value="F:hydrolase activity"/>
    <property type="evidence" value="ECO:0007669"/>
    <property type="project" value="UniProtKB-KW"/>
</dbReference>
<dbReference type="InterPro" id="IPR051121">
    <property type="entry name" value="FAH"/>
</dbReference>
<dbReference type="PANTHER" id="PTHR42796">
    <property type="entry name" value="FUMARYLACETOACETATE HYDROLASE DOMAIN-CONTAINING PROTEIN 2A-RELATED"/>
    <property type="match status" value="1"/>
</dbReference>
<dbReference type="SUPFAM" id="SSF56529">
    <property type="entry name" value="FAH"/>
    <property type="match status" value="1"/>
</dbReference>
<dbReference type="Gene3D" id="3.90.850.10">
    <property type="entry name" value="Fumarylacetoacetase-like, C-terminal domain"/>
    <property type="match status" value="1"/>
</dbReference>
<organism evidence="4 5">
    <name type="scientific">Catenulispora pinistramenti</name>
    <dbReference type="NCBI Taxonomy" id="2705254"/>
    <lineage>
        <taxon>Bacteria</taxon>
        <taxon>Bacillati</taxon>
        <taxon>Actinomycetota</taxon>
        <taxon>Actinomycetes</taxon>
        <taxon>Catenulisporales</taxon>
        <taxon>Catenulisporaceae</taxon>
        <taxon>Catenulispora</taxon>
    </lineage>
</organism>
<dbReference type="PANTHER" id="PTHR42796:SF4">
    <property type="entry name" value="FUMARYLACETOACETATE HYDROLASE DOMAIN-CONTAINING PROTEIN 2A"/>
    <property type="match status" value="1"/>
</dbReference>